<reference evidence="13" key="2">
    <citation type="journal article" date="2019" name="IMA Fungus">
        <title>Genome sequencing and comparison of five Tilletia species to identify candidate genes for the detection of regulated species infecting wheat.</title>
        <authorList>
            <person name="Nguyen H.D.T."/>
            <person name="Sultana T."/>
            <person name="Kesanakurti P."/>
            <person name="Hambleton S."/>
        </authorList>
    </citation>
    <scope>NUCLEOTIDE SEQUENCE</scope>
    <source>
        <strain evidence="13">DAOMC 236422</strain>
    </source>
</reference>
<keyword evidence="5" id="KW-0677">Repeat</keyword>
<evidence type="ECO:0000256" key="1">
    <source>
        <dbReference type="ARBA" id="ARBA00004448"/>
    </source>
</evidence>
<evidence type="ECO:0000256" key="12">
    <source>
        <dbReference type="SAM" id="MobiDB-lite"/>
    </source>
</evidence>
<organism evidence="13 14">
    <name type="scientific">Tilletia walkeri</name>
    <dbReference type="NCBI Taxonomy" id="117179"/>
    <lineage>
        <taxon>Eukaryota</taxon>
        <taxon>Fungi</taxon>
        <taxon>Dikarya</taxon>
        <taxon>Basidiomycota</taxon>
        <taxon>Ustilaginomycotina</taxon>
        <taxon>Exobasidiomycetes</taxon>
        <taxon>Tilletiales</taxon>
        <taxon>Tilletiaceae</taxon>
        <taxon>Tilletia</taxon>
    </lineage>
</organism>
<keyword evidence="3 11" id="KW-0813">Transport</keyword>
<dbReference type="PROSITE" id="PS50920">
    <property type="entry name" value="SOLCAR"/>
    <property type="match status" value="3"/>
</dbReference>
<evidence type="ECO:0000256" key="6">
    <source>
        <dbReference type="ARBA" id="ARBA00022792"/>
    </source>
</evidence>
<accession>A0A8X7N1X4</accession>
<evidence type="ECO:0000256" key="8">
    <source>
        <dbReference type="ARBA" id="ARBA00023128"/>
    </source>
</evidence>
<feature type="repeat" description="Solcar" evidence="10">
    <location>
        <begin position="106"/>
        <end position="230"/>
    </location>
</feature>
<dbReference type="EMBL" id="LWDG02000513">
    <property type="protein sequence ID" value="KAE8264661.1"/>
    <property type="molecule type" value="Genomic_DNA"/>
</dbReference>
<feature type="compositionally biased region" description="Low complexity" evidence="12">
    <location>
        <begin position="12"/>
        <end position="21"/>
    </location>
</feature>
<dbReference type="PRINTS" id="PR00926">
    <property type="entry name" value="MITOCARRIER"/>
</dbReference>
<sequence length="471" mass="49841">MVAGCNFPSIRPPSSQVSHSSSLITITANINEQRRANYTSYSPQSTVTQLSSANDIMAATAYNVLEQQYELYSSPSPSHSNTPSSSRITLDSSSTDHHDSQQRINVTQSQKAIASLTGAIVTSVFMTPFDVIKTRLQVQGAFIPPPLSFDAHHHTHLLRPSTVSASASATSASLPTPPRYQHLTGLLDGVSKVWRAEGATGLWRGLSPTLVMTVPSQVTYMTCYDYLRTFFLSLESDQPRRRLPSTNLAKGGSIPGTSAVTLHSLSASLAAGALARSVSATLVTPLELVRTRTQASASLSSSSSGGPPSLSSIIRTLARETSLEGPTVLWRGLGSTLWRDVPFSAIYFAGYEGLKRTLTGGGLGEGDASTHSGAEFAISFVSGSVSGSVAALFTQPADVIKTRLQTEDRVSSSSSGMRTRSTMIVAREIWAKEGASGLFKGLSPRIAKVAPACGVMIASFEVVGRALASHE</sequence>
<keyword evidence="9 10" id="KW-0472">Membrane</keyword>
<proteinExistence type="inferred from homology"/>
<dbReference type="Pfam" id="PF00153">
    <property type="entry name" value="Mito_carr"/>
    <property type="match status" value="4"/>
</dbReference>
<comment type="subcellular location">
    <subcellularLocation>
        <location evidence="1">Mitochondrion inner membrane</location>
        <topology evidence="1">Multi-pass membrane protein</topology>
    </subcellularLocation>
</comment>
<evidence type="ECO:0000313" key="13">
    <source>
        <dbReference type="EMBL" id="KAE8264661.1"/>
    </source>
</evidence>
<dbReference type="SUPFAM" id="SSF103506">
    <property type="entry name" value="Mitochondrial carrier"/>
    <property type="match status" value="1"/>
</dbReference>
<evidence type="ECO:0000256" key="10">
    <source>
        <dbReference type="PROSITE-ProRule" id="PRU00282"/>
    </source>
</evidence>
<feature type="compositionally biased region" description="Low complexity" evidence="12">
    <location>
        <begin position="73"/>
        <end position="93"/>
    </location>
</feature>
<dbReference type="GO" id="GO:1990542">
    <property type="term" value="P:mitochondrial transmembrane transport"/>
    <property type="evidence" value="ECO:0007669"/>
    <property type="project" value="InterPro"/>
</dbReference>
<evidence type="ECO:0000256" key="7">
    <source>
        <dbReference type="ARBA" id="ARBA00022989"/>
    </source>
</evidence>
<feature type="region of interest" description="Disordered" evidence="12">
    <location>
        <begin position="1"/>
        <end position="21"/>
    </location>
</feature>
<comment type="caution">
    <text evidence="13">The sequence shown here is derived from an EMBL/GenBank/DDBJ whole genome shotgun (WGS) entry which is preliminary data.</text>
</comment>
<feature type="repeat" description="Solcar" evidence="10">
    <location>
        <begin position="263"/>
        <end position="357"/>
    </location>
</feature>
<protein>
    <recommendedName>
        <fullName evidence="15">Mitochondrial carrier</fullName>
    </recommendedName>
</protein>
<evidence type="ECO:0008006" key="15">
    <source>
        <dbReference type="Google" id="ProtNLM"/>
    </source>
</evidence>
<dbReference type="InterPro" id="IPR045315">
    <property type="entry name" value="Mtm1-like"/>
</dbReference>
<dbReference type="InterPro" id="IPR023395">
    <property type="entry name" value="MCP_dom_sf"/>
</dbReference>
<dbReference type="InterPro" id="IPR018108">
    <property type="entry name" value="MCP_transmembrane"/>
</dbReference>
<dbReference type="Proteomes" id="UP000078113">
    <property type="component" value="Unassembled WGS sequence"/>
</dbReference>
<evidence type="ECO:0000256" key="9">
    <source>
        <dbReference type="ARBA" id="ARBA00023136"/>
    </source>
</evidence>
<evidence type="ECO:0000256" key="5">
    <source>
        <dbReference type="ARBA" id="ARBA00022737"/>
    </source>
</evidence>
<name>A0A8X7N1X4_9BASI</name>
<comment type="similarity">
    <text evidence="2 11">Belongs to the mitochondrial carrier (TC 2.A.29) family.</text>
</comment>
<keyword evidence="14" id="KW-1185">Reference proteome</keyword>
<evidence type="ECO:0000256" key="4">
    <source>
        <dbReference type="ARBA" id="ARBA00022692"/>
    </source>
</evidence>
<dbReference type="Gene3D" id="1.50.40.10">
    <property type="entry name" value="Mitochondrial carrier domain"/>
    <property type="match status" value="2"/>
</dbReference>
<evidence type="ECO:0000256" key="2">
    <source>
        <dbReference type="ARBA" id="ARBA00006375"/>
    </source>
</evidence>
<evidence type="ECO:0000256" key="11">
    <source>
        <dbReference type="RuleBase" id="RU000488"/>
    </source>
</evidence>
<keyword evidence="8" id="KW-0496">Mitochondrion</keyword>
<evidence type="ECO:0000313" key="14">
    <source>
        <dbReference type="Proteomes" id="UP000078113"/>
    </source>
</evidence>
<dbReference type="PANTHER" id="PTHR45760:SF2">
    <property type="entry name" value="FI19922P1-RELATED"/>
    <property type="match status" value="1"/>
</dbReference>
<reference evidence="13" key="1">
    <citation type="submission" date="2016-04" db="EMBL/GenBank/DDBJ databases">
        <authorList>
            <person name="Nguyen H.D."/>
            <person name="Samba Siva P."/>
            <person name="Cullis J."/>
            <person name="Levesque C.A."/>
            <person name="Hambleton S."/>
        </authorList>
    </citation>
    <scope>NUCLEOTIDE SEQUENCE</scope>
    <source>
        <strain evidence="13">DAOMC 236422</strain>
    </source>
</reference>
<dbReference type="GO" id="GO:0005743">
    <property type="term" value="C:mitochondrial inner membrane"/>
    <property type="evidence" value="ECO:0007669"/>
    <property type="project" value="UniProtKB-SubCell"/>
</dbReference>
<gene>
    <name evidence="13" type="ORF">A4X09_0g6899</name>
</gene>
<dbReference type="PANTHER" id="PTHR45760">
    <property type="entry name" value="FI19922P1-RELATED"/>
    <property type="match status" value="1"/>
</dbReference>
<feature type="repeat" description="Solcar" evidence="10">
    <location>
        <begin position="374"/>
        <end position="466"/>
    </location>
</feature>
<feature type="region of interest" description="Disordered" evidence="12">
    <location>
        <begin position="72"/>
        <end position="105"/>
    </location>
</feature>
<keyword evidence="4 10" id="KW-0812">Transmembrane</keyword>
<dbReference type="InterPro" id="IPR002067">
    <property type="entry name" value="MCP"/>
</dbReference>
<keyword evidence="7" id="KW-1133">Transmembrane helix</keyword>
<dbReference type="AlphaFoldDB" id="A0A8X7N1X4"/>
<keyword evidence="6" id="KW-0999">Mitochondrion inner membrane</keyword>
<evidence type="ECO:0000256" key="3">
    <source>
        <dbReference type="ARBA" id="ARBA00022448"/>
    </source>
</evidence>